<dbReference type="FunFam" id="3.30.160.60:FF:000110">
    <property type="entry name" value="Zinc finger protein-like"/>
    <property type="match status" value="1"/>
</dbReference>
<dbReference type="Pfam" id="PF00096">
    <property type="entry name" value="zf-C2H2"/>
    <property type="match status" value="6"/>
</dbReference>
<dbReference type="Pfam" id="PF13912">
    <property type="entry name" value="zf-C2H2_6"/>
    <property type="match status" value="1"/>
</dbReference>
<evidence type="ECO:0000256" key="8">
    <source>
        <dbReference type="ARBA" id="ARBA00023125"/>
    </source>
</evidence>
<dbReference type="GO" id="GO:0032502">
    <property type="term" value="P:developmental process"/>
    <property type="evidence" value="ECO:0007669"/>
    <property type="project" value="UniProtKB-ARBA"/>
</dbReference>
<dbReference type="PANTHER" id="PTHR24409:SF295">
    <property type="entry name" value="AZ2-RELATED"/>
    <property type="match status" value="1"/>
</dbReference>
<feature type="domain" description="C2H2-type" evidence="13">
    <location>
        <begin position="681"/>
        <end position="708"/>
    </location>
</feature>
<dbReference type="GO" id="GO:0005634">
    <property type="term" value="C:nucleus"/>
    <property type="evidence" value="ECO:0007669"/>
    <property type="project" value="UniProtKB-SubCell"/>
</dbReference>
<feature type="domain" description="C2H2-type" evidence="13">
    <location>
        <begin position="623"/>
        <end position="651"/>
    </location>
</feature>
<protein>
    <recommendedName>
        <fullName evidence="13">C2H2-type domain-containing protein</fullName>
    </recommendedName>
</protein>
<dbReference type="Proteomes" id="UP001154114">
    <property type="component" value="Chromosome 26"/>
</dbReference>
<keyword evidence="6" id="KW-0862">Zinc</keyword>
<evidence type="ECO:0000256" key="7">
    <source>
        <dbReference type="ARBA" id="ARBA00023015"/>
    </source>
</evidence>
<feature type="compositionally biased region" description="Basic and acidic residues" evidence="12">
    <location>
        <begin position="249"/>
        <end position="260"/>
    </location>
</feature>
<keyword evidence="3" id="KW-0479">Metal-binding</keyword>
<feature type="region of interest" description="Disordered" evidence="12">
    <location>
        <begin position="325"/>
        <end position="349"/>
    </location>
</feature>
<reference evidence="14" key="1">
    <citation type="submission" date="2021-12" db="EMBL/GenBank/DDBJ databases">
        <authorList>
            <person name="King R."/>
        </authorList>
    </citation>
    <scope>NUCLEOTIDE SEQUENCE</scope>
</reference>
<dbReference type="FunFam" id="3.30.160.60:FF:001732">
    <property type="entry name" value="Zgc:162936"/>
    <property type="match status" value="1"/>
</dbReference>
<dbReference type="FunFam" id="3.30.160.60:FF:000145">
    <property type="entry name" value="Zinc finger protein 574"/>
    <property type="match status" value="1"/>
</dbReference>
<evidence type="ECO:0000256" key="10">
    <source>
        <dbReference type="ARBA" id="ARBA00023242"/>
    </source>
</evidence>
<keyword evidence="9" id="KW-0804">Transcription</keyword>
<name>A0A9N8L5Q9_CHRIL</name>
<sequence length="912" mass="102023">MNQCCFICNNRTGLSLRNATSLFGEHNILTSGKRISEVLGEIIGKTIEDSKVHSNILCKKCHKSCSDYDSMQLKLQAIQTELLDQFKLSLQSHNLTYEDYEKNVQISPPKPKPIVGKKFVLPASKLQPIPPDLLLKVGKLATLSKNNLLVPHIKPISASTLNLKVTVGSSVLTQTIKTTTAKPADKPTNVDTNILTTLTNSLKEDMGITTPQVDMTQKNSILSFNVDSLPKDFLSGPLTKLDYKNDEEKVDENNDEHTMEIDEADDEDVTDTQNYILGKLQIMNGDDDDDDGHTIVVDSENGSILRMMTGQKFIYEGGEISLVMPDEDSQQDGEQLEHADSQDSNDESQIELQVSGDEETANAIIAAAQEQGGAFIKVESGEMFRVQSVSSAVTSRRPPLQIVQRQGDSFHCLLCGNHDASSPTVGDAETMMRHLKSVHDARIYICQFCGQIMRKRTDYTAHIAEHAQKLKPSQSPAKAAPYRCVTCGKAYSSRTLLAEHANVHSGARPYACHLCRKAFASKYTHQAHLKTHAVRPRPYKCTQCGKSFLTQQNLNQHEKTHSGIKDFVCNICNKAFSTQHNLEVHGVVHSGNKAFSCTACGKAFARRAELRDHMRIHTGERPFSCEICGARFTQRSNLHSHRRATHMDDKRYACTQCPKRFKRRRLLEYHIKASHTGERPLKCEFCHSSFVYPEHYKKHIRIHSGERPYVCEICGKSFNSRDNRNTHRFVHSDKKPYECVACGAGYMRKQLLYAHMNTSGHLAESIVVNQPRVIKVSENSVTQPEVQYVEAKPTSKFDAIFEASELENSVKSVVKSETETAIEGTKLYITEDKKIILQDEKTTLNLIQDSEDPTLLTIHNIDRADGTILEAVDADQLGDQTEIVANDENGGMVRLIQIKLPDGNNGWVALNR</sequence>
<comment type="subcellular location">
    <subcellularLocation>
        <location evidence="1">Nucleus</location>
    </subcellularLocation>
</comment>
<dbReference type="GO" id="GO:0008270">
    <property type="term" value="F:zinc ion binding"/>
    <property type="evidence" value="ECO:0007669"/>
    <property type="project" value="UniProtKB-KW"/>
</dbReference>
<feature type="domain" description="C2H2-type" evidence="13">
    <location>
        <begin position="595"/>
        <end position="622"/>
    </location>
</feature>
<dbReference type="FunFam" id="3.30.160.60:FF:000202">
    <property type="entry name" value="Zinc finger protein 574"/>
    <property type="match status" value="1"/>
</dbReference>
<evidence type="ECO:0000256" key="11">
    <source>
        <dbReference type="PROSITE-ProRule" id="PRU00042"/>
    </source>
</evidence>
<evidence type="ECO:0000256" key="2">
    <source>
        <dbReference type="ARBA" id="ARBA00006991"/>
    </source>
</evidence>
<evidence type="ECO:0000313" key="14">
    <source>
        <dbReference type="EMBL" id="CAD0206006.1"/>
    </source>
</evidence>
<keyword evidence="15" id="KW-1185">Reference proteome</keyword>
<dbReference type="SUPFAM" id="SSF57667">
    <property type="entry name" value="beta-beta-alpha zinc fingers"/>
    <property type="match status" value="4"/>
</dbReference>
<feature type="domain" description="C2H2-type" evidence="13">
    <location>
        <begin position="737"/>
        <end position="766"/>
    </location>
</feature>
<dbReference type="AlphaFoldDB" id="A0A9N8L5Q9"/>
<evidence type="ECO:0000259" key="13">
    <source>
        <dbReference type="PROSITE" id="PS50157"/>
    </source>
</evidence>
<evidence type="ECO:0000256" key="5">
    <source>
        <dbReference type="ARBA" id="ARBA00022771"/>
    </source>
</evidence>
<feature type="domain" description="C2H2-type" evidence="13">
    <location>
        <begin position="567"/>
        <end position="594"/>
    </location>
</feature>
<dbReference type="PROSITE" id="PS50157">
    <property type="entry name" value="ZINC_FINGER_C2H2_2"/>
    <property type="match status" value="10"/>
</dbReference>
<feature type="region of interest" description="Disordered" evidence="12">
    <location>
        <begin position="249"/>
        <end position="269"/>
    </location>
</feature>
<keyword evidence="5 11" id="KW-0863">Zinc-finger</keyword>
<evidence type="ECO:0000256" key="9">
    <source>
        <dbReference type="ARBA" id="ARBA00023163"/>
    </source>
</evidence>
<dbReference type="GO" id="GO:0045893">
    <property type="term" value="P:positive regulation of DNA-templated transcription"/>
    <property type="evidence" value="ECO:0007669"/>
    <property type="project" value="UniProtKB-ARBA"/>
</dbReference>
<evidence type="ECO:0000256" key="12">
    <source>
        <dbReference type="SAM" id="MobiDB-lite"/>
    </source>
</evidence>
<keyword evidence="4" id="KW-0677">Repeat</keyword>
<evidence type="ECO:0000256" key="6">
    <source>
        <dbReference type="ARBA" id="ARBA00022833"/>
    </source>
</evidence>
<accession>A0A9N8L5Q9</accession>
<dbReference type="Gene3D" id="3.30.160.60">
    <property type="entry name" value="Classic Zinc Finger"/>
    <property type="match status" value="10"/>
</dbReference>
<evidence type="ECO:0000256" key="1">
    <source>
        <dbReference type="ARBA" id="ARBA00004123"/>
    </source>
</evidence>
<dbReference type="EMBL" id="LR824029">
    <property type="protein sequence ID" value="CAD0206006.1"/>
    <property type="molecule type" value="Genomic_DNA"/>
</dbReference>
<gene>
    <name evidence="14" type="ORF">CINC_LOCUS8303</name>
</gene>
<evidence type="ECO:0000256" key="3">
    <source>
        <dbReference type="ARBA" id="ARBA00022723"/>
    </source>
</evidence>
<dbReference type="SMART" id="SM00355">
    <property type="entry name" value="ZnF_C2H2"/>
    <property type="match status" value="12"/>
</dbReference>
<keyword evidence="7" id="KW-0805">Transcription regulation</keyword>
<dbReference type="GO" id="GO:0000981">
    <property type="term" value="F:DNA-binding transcription factor activity, RNA polymerase II-specific"/>
    <property type="evidence" value="ECO:0007669"/>
    <property type="project" value="TreeGrafter"/>
</dbReference>
<dbReference type="PROSITE" id="PS00028">
    <property type="entry name" value="ZINC_FINGER_C2H2_1"/>
    <property type="match status" value="9"/>
</dbReference>
<feature type="domain" description="C2H2-type" evidence="13">
    <location>
        <begin position="482"/>
        <end position="509"/>
    </location>
</feature>
<organism evidence="14 15">
    <name type="scientific">Chrysodeixis includens</name>
    <name type="common">Soybean looper</name>
    <name type="synonym">Pseudoplusia includens</name>
    <dbReference type="NCBI Taxonomy" id="689277"/>
    <lineage>
        <taxon>Eukaryota</taxon>
        <taxon>Metazoa</taxon>
        <taxon>Ecdysozoa</taxon>
        <taxon>Arthropoda</taxon>
        <taxon>Hexapoda</taxon>
        <taxon>Insecta</taxon>
        <taxon>Pterygota</taxon>
        <taxon>Neoptera</taxon>
        <taxon>Endopterygota</taxon>
        <taxon>Lepidoptera</taxon>
        <taxon>Glossata</taxon>
        <taxon>Ditrysia</taxon>
        <taxon>Noctuoidea</taxon>
        <taxon>Noctuidae</taxon>
        <taxon>Plusiinae</taxon>
        <taxon>Chrysodeixis</taxon>
    </lineage>
</organism>
<proteinExistence type="inferred from homology"/>
<evidence type="ECO:0000313" key="15">
    <source>
        <dbReference type="Proteomes" id="UP001154114"/>
    </source>
</evidence>
<feature type="domain" description="C2H2-type" evidence="13">
    <location>
        <begin position="510"/>
        <end position="537"/>
    </location>
</feature>
<dbReference type="InterPro" id="IPR036236">
    <property type="entry name" value="Znf_C2H2_sf"/>
</dbReference>
<dbReference type="GO" id="GO:0000977">
    <property type="term" value="F:RNA polymerase II transcription regulatory region sequence-specific DNA binding"/>
    <property type="evidence" value="ECO:0007669"/>
    <property type="project" value="TreeGrafter"/>
</dbReference>
<comment type="similarity">
    <text evidence="2">Belongs to the krueppel C2H2-type zinc-finger protein family.</text>
</comment>
<feature type="domain" description="C2H2-type" evidence="13">
    <location>
        <begin position="709"/>
        <end position="736"/>
    </location>
</feature>
<dbReference type="OrthoDB" id="427030at2759"/>
<dbReference type="InterPro" id="IPR013087">
    <property type="entry name" value="Znf_C2H2_type"/>
</dbReference>
<feature type="domain" description="C2H2-type" evidence="13">
    <location>
        <begin position="652"/>
        <end position="680"/>
    </location>
</feature>
<evidence type="ECO:0000256" key="4">
    <source>
        <dbReference type="ARBA" id="ARBA00022737"/>
    </source>
</evidence>
<keyword evidence="8" id="KW-0238">DNA-binding</keyword>
<feature type="domain" description="C2H2-type" evidence="13">
    <location>
        <begin position="539"/>
        <end position="566"/>
    </location>
</feature>
<dbReference type="FunFam" id="3.30.160.60:FF:001480">
    <property type="entry name" value="Si:cabz01071911.3"/>
    <property type="match status" value="1"/>
</dbReference>
<dbReference type="PANTHER" id="PTHR24409">
    <property type="entry name" value="ZINC FINGER PROTEIN 142"/>
    <property type="match status" value="1"/>
</dbReference>
<keyword evidence="10" id="KW-0539">Nucleus</keyword>
<dbReference type="GO" id="GO:0005694">
    <property type="term" value="C:chromosome"/>
    <property type="evidence" value="ECO:0007669"/>
    <property type="project" value="UniProtKB-ARBA"/>
</dbReference>